<proteinExistence type="predicted"/>
<comment type="subcellular location">
    <subcellularLocation>
        <location evidence="1">Membrane</location>
        <topology evidence="1">Multi-pass membrane protein</topology>
    </subcellularLocation>
</comment>
<dbReference type="AlphaFoldDB" id="A0A0M0JU65"/>
<comment type="caution">
    <text evidence="7">The sequence shown here is derived from an EMBL/GenBank/DDBJ whole genome shotgun (WGS) entry which is preliminary data.</text>
</comment>
<evidence type="ECO:0000313" key="7">
    <source>
        <dbReference type="EMBL" id="KOO30231.1"/>
    </source>
</evidence>
<dbReference type="PANTHER" id="PTHR12570">
    <property type="match status" value="1"/>
</dbReference>
<sequence>MNATMMGTIIVANATVSDLADSTNATMAAEEFCLDSLYETQVGGLFYIGIIISVVSSASTNFGANVQKLALTRERRRPLLKQRPMYFIPLWVGGLILFLTSQAGDAVALNFAPQSVVQPAGSVALLANMIFGWWLNNEPIGHLTPVAIVVIIGGVGMIVSFGPKVTVDWNAQEIENRWSTDIMRAYAAGAGSLTLSLVALLWYYDNKINRAFAKLRAREREAMVPVPVPSPPPSPPGISAKVAPDSLGAGSEASPAAVKPMVSPLDYLSLAEQRLVTVLYPLTASVVGGWTPLLMKQFTLLATALGRGDPVYLRPVSWAIVLGVICSGVGQLVCLFKGLRYVEAQLMVPTFASLFTICSIVGGAVFFQELQGFCVLRVGLFVLSVVVTMLGVALLYVGRIEAVGASDEGRGASSVERRASGAGTGDVIDASRDQGTSFPPAKAGLRKSKLVPFSGLAFPLKSAAIYPAITRTLRVHHLEDTSEVDAIQPGRPRRVRVLSREDTSEVDAVQPGRPRRIRVVSRDDTS</sequence>
<dbReference type="InterPro" id="IPR008521">
    <property type="entry name" value="Mg_trans_NIPA"/>
</dbReference>
<feature type="transmembrane region" description="Helical" evidence="6">
    <location>
        <begin position="142"/>
        <end position="162"/>
    </location>
</feature>
<reference evidence="8" key="1">
    <citation type="journal article" date="2015" name="PLoS Genet.">
        <title>Genome Sequence and Transcriptome Analyses of Chrysochromulina tobin: Metabolic Tools for Enhanced Algal Fitness in the Prominent Order Prymnesiales (Haptophyceae).</title>
        <authorList>
            <person name="Hovde B.T."/>
            <person name="Deodato C.R."/>
            <person name="Hunsperger H.M."/>
            <person name="Ryken S.A."/>
            <person name="Yost W."/>
            <person name="Jha R.K."/>
            <person name="Patterson J."/>
            <person name="Monnat R.J. Jr."/>
            <person name="Barlow S.B."/>
            <person name="Starkenburg S.R."/>
            <person name="Cattolico R.A."/>
        </authorList>
    </citation>
    <scope>NUCLEOTIDE SEQUENCE</scope>
    <source>
        <strain evidence="8">CCMP291</strain>
    </source>
</reference>
<evidence type="ECO:0000256" key="4">
    <source>
        <dbReference type="ARBA" id="ARBA00023136"/>
    </source>
</evidence>
<dbReference type="EMBL" id="JWZX01002262">
    <property type="protein sequence ID" value="KOO30231.1"/>
    <property type="molecule type" value="Genomic_DNA"/>
</dbReference>
<keyword evidence="2 6" id="KW-0812">Transmembrane</keyword>
<keyword evidence="8" id="KW-1185">Reference proteome</keyword>
<evidence type="ECO:0000256" key="6">
    <source>
        <dbReference type="SAM" id="Phobius"/>
    </source>
</evidence>
<feature type="transmembrane region" description="Helical" evidence="6">
    <location>
        <begin position="85"/>
        <end position="104"/>
    </location>
</feature>
<dbReference type="GO" id="GO:0015095">
    <property type="term" value="F:magnesium ion transmembrane transporter activity"/>
    <property type="evidence" value="ECO:0007669"/>
    <property type="project" value="InterPro"/>
</dbReference>
<feature type="transmembrane region" description="Helical" evidence="6">
    <location>
        <begin position="182"/>
        <end position="204"/>
    </location>
</feature>
<dbReference type="InterPro" id="IPR037185">
    <property type="entry name" value="EmrE-like"/>
</dbReference>
<feature type="transmembrane region" description="Helical" evidence="6">
    <location>
        <begin position="275"/>
        <end position="295"/>
    </location>
</feature>
<feature type="region of interest" description="Disordered" evidence="5">
    <location>
        <begin position="413"/>
        <end position="441"/>
    </location>
</feature>
<keyword evidence="4 6" id="KW-0472">Membrane</keyword>
<dbReference type="SUPFAM" id="SSF103481">
    <property type="entry name" value="Multidrug resistance efflux transporter EmrE"/>
    <property type="match status" value="1"/>
</dbReference>
<feature type="transmembrane region" description="Helical" evidence="6">
    <location>
        <begin position="44"/>
        <end position="64"/>
    </location>
</feature>
<evidence type="ECO:0000256" key="5">
    <source>
        <dbReference type="SAM" id="MobiDB-lite"/>
    </source>
</evidence>
<feature type="transmembrane region" description="Helical" evidence="6">
    <location>
        <begin position="116"/>
        <end position="135"/>
    </location>
</feature>
<dbReference type="GO" id="GO:0016020">
    <property type="term" value="C:membrane"/>
    <property type="evidence" value="ECO:0007669"/>
    <property type="project" value="UniProtKB-SubCell"/>
</dbReference>
<evidence type="ECO:0000256" key="2">
    <source>
        <dbReference type="ARBA" id="ARBA00022692"/>
    </source>
</evidence>
<organism evidence="7 8">
    <name type="scientific">Chrysochromulina tobinii</name>
    <dbReference type="NCBI Taxonomy" id="1460289"/>
    <lineage>
        <taxon>Eukaryota</taxon>
        <taxon>Haptista</taxon>
        <taxon>Haptophyta</taxon>
        <taxon>Prymnesiophyceae</taxon>
        <taxon>Prymnesiales</taxon>
        <taxon>Chrysochromulinaceae</taxon>
        <taxon>Chrysochromulina</taxon>
    </lineage>
</organism>
<protein>
    <submittedName>
        <fullName evidence="7">Uncharacterized protein</fullName>
    </submittedName>
</protein>
<evidence type="ECO:0000256" key="1">
    <source>
        <dbReference type="ARBA" id="ARBA00004141"/>
    </source>
</evidence>
<dbReference type="OrthoDB" id="165382at2759"/>
<dbReference type="Proteomes" id="UP000037460">
    <property type="component" value="Unassembled WGS sequence"/>
</dbReference>
<feature type="transmembrane region" description="Helical" evidence="6">
    <location>
        <begin position="315"/>
        <end position="336"/>
    </location>
</feature>
<name>A0A0M0JU65_9EUKA</name>
<dbReference type="Pfam" id="PF05653">
    <property type="entry name" value="Mg_trans_NIPA"/>
    <property type="match status" value="2"/>
</dbReference>
<accession>A0A0M0JU65</accession>
<feature type="transmembrane region" description="Helical" evidence="6">
    <location>
        <begin position="379"/>
        <end position="397"/>
    </location>
</feature>
<evidence type="ECO:0000313" key="8">
    <source>
        <dbReference type="Proteomes" id="UP000037460"/>
    </source>
</evidence>
<evidence type="ECO:0000256" key="3">
    <source>
        <dbReference type="ARBA" id="ARBA00022989"/>
    </source>
</evidence>
<feature type="transmembrane region" description="Helical" evidence="6">
    <location>
        <begin position="348"/>
        <end position="367"/>
    </location>
</feature>
<keyword evidence="3 6" id="KW-1133">Transmembrane helix</keyword>
<gene>
    <name evidence="7" type="ORF">Ctob_004348</name>
</gene>